<evidence type="ECO:0000313" key="7">
    <source>
        <dbReference type="Proteomes" id="UP000298030"/>
    </source>
</evidence>
<dbReference type="PIRSF" id="PIRSF000077">
    <property type="entry name" value="Thioredoxin"/>
    <property type="match status" value="1"/>
</dbReference>
<dbReference type="InterPro" id="IPR005746">
    <property type="entry name" value="Thioredoxin"/>
</dbReference>
<feature type="site" description="Contributes to redox potential value" evidence="3">
    <location>
        <position position="32"/>
    </location>
</feature>
<feature type="domain" description="Thioredoxin" evidence="5">
    <location>
        <begin position="1"/>
        <end position="105"/>
    </location>
</feature>
<dbReference type="PROSITE" id="PS51352">
    <property type="entry name" value="THIOREDOXIN_2"/>
    <property type="match status" value="1"/>
</dbReference>
<keyword evidence="1 4" id="KW-1015">Disulfide bond</keyword>
<dbReference type="AlphaFoldDB" id="A0A4Y7T025"/>
<sequence>MPINTINSSEEFKRIINSGKPVVIDFFAAWCNNCRITYPFFEEFSKDAPGVDFWKLDIDDHPDVSKEIDIKSLPTFIFFRSGAKVGEVLGADPAGLHGLIQTAKKATA</sequence>
<evidence type="ECO:0000256" key="1">
    <source>
        <dbReference type="ARBA" id="ARBA00023157"/>
    </source>
</evidence>
<dbReference type="Gene3D" id="3.40.30.10">
    <property type="entry name" value="Glutaredoxin"/>
    <property type="match status" value="1"/>
</dbReference>
<reference evidence="6 7" key="1">
    <citation type="journal article" date="2019" name="Nat. Ecol. Evol.">
        <title>Megaphylogeny resolves global patterns of mushroom evolution.</title>
        <authorList>
            <person name="Varga T."/>
            <person name="Krizsan K."/>
            <person name="Foldi C."/>
            <person name="Dima B."/>
            <person name="Sanchez-Garcia M."/>
            <person name="Sanchez-Ramirez S."/>
            <person name="Szollosi G.J."/>
            <person name="Szarkandi J.G."/>
            <person name="Papp V."/>
            <person name="Albert L."/>
            <person name="Andreopoulos W."/>
            <person name="Angelini C."/>
            <person name="Antonin V."/>
            <person name="Barry K.W."/>
            <person name="Bougher N.L."/>
            <person name="Buchanan P."/>
            <person name="Buyck B."/>
            <person name="Bense V."/>
            <person name="Catcheside P."/>
            <person name="Chovatia M."/>
            <person name="Cooper J."/>
            <person name="Damon W."/>
            <person name="Desjardin D."/>
            <person name="Finy P."/>
            <person name="Geml J."/>
            <person name="Haridas S."/>
            <person name="Hughes K."/>
            <person name="Justo A."/>
            <person name="Karasinski D."/>
            <person name="Kautmanova I."/>
            <person name="Kiss B."/>
            <person name="Kocsube S."/>
            <person name="Kotiranta H."/>
            <person name="LaButti K.M."/>
            <person name="Lechner B.E."/>
            <person name="Liimatainen K."/>
            <person name="Lipzen A."/>
            <person name="Lukacs Z."/>
            <person name="Mihaltcheva S."/>
            <person name="Morgado L.N."/>
            <person name="Niskanen T."/>
            <person name="Noordeloos M.E."/>
            <person name="Ohm R.A."/>
            <person name="Ortiz-Santana B."/>
            <person name="Ovrebo C."/>
            <person name="Racz N."/>
            <person name="Riley R."/>
            <person name="Savchenko A."/>
            <person name="Shiryaev A."/>
            <person name="Soop K."/>
            <person name="Spirin V."/>
            <person name="Szebenyi C."/>
            <person name="Tomsovsky M."/>
            <person name="Tulloss R.E."/>
            <person name="Uehling J."/>
            <person name="Grigoriev I.V."/>
            <person name="Vagvolgyi C."/>
            <person name="Papp T."/>
            <person name="Martin F.M."/>
            <person name="Miettinen O."/>
            <person name="Hibbett D.S."/>
            <person name="Nagy L.G."/>
        </authorList>
    </citation>
    <scope>NUCLEOTIDE SEQUENCE [LARGE SCALE GENOMIC DNA]</scope>
    <source>
        <strain evidence="6 7">FP101781</strain>
    </source>
</reference>
<name>A0A4Y7T025_COPMI</name>
<feature type="active site" description="Nucleophile" evidence="3">
    <location>
        <position position="34"/>
    </location>
</feature>
<evidence type="ECO:0000256" key="3">
    <source>
        <dbReference type="PIRSR" id="PIRSR000077-1"/>
    </source>
</evidence>
<dbReference type="SUPFAM" id="SSF52833">
    <property type="entry name" value="Thioredoxin-like"/>
    <property type="match status" value="1"/>
</dbReference>
<gene>
    <name evidence="6" type="ORF">FA13DRAFT_946689</name>
</gene>
<dbReference type="Proteomes" id="UP000298030">
    <property type="component" value="Unassembled WGS sequence"/>
</dbReference>
<feature type="disulfide bond" description="Redox-active" evidence="4">
    <location>
        <begin position="31"/>
        <end position="34"/>
    </location>
</feature>
<evidence type="ECO:0000313" key="6">
    <source>
        <dbReference type="EMBL" id="TEB27254.1"/>
    </source>
</evidence>
<dbReference type="Pfam" id="PF00085">
    <property type="entry name" value="Thioredoxin"/>
    <property type="match status" value="1"/>
</dbReference>
<evidence type="ECO:0000256" key="4">
    <source>
        <dbReference type="PIRSR" id="PIRSR000077-4"/>
    </source>
</evidence>
<keyword evidence="7" id="KW-1185">Reference proteome</keyword>
<dbReference type="InterPro" id="IPR036249">
    <property type="entry name" value="Thioredoxin-like_sf"/>
</dbReference>
<feature type="site" description="Contributes to redox potential value" evidence="3">
    <location>
        <position position="33"/>
    </location>
</feature>
<dbReference type="OrthoDB" id="2121326at2759"/>
<dbReference type="EMBL" id="QPFP01000041">
    <property type="protein sequence ID" value="TEB27254.1"/>
    <property type="molecule type" value="Genomic_DNA"/>
</dbReference>
<dbReference type="CDD" id="cd02947">
    <property type="entry name" value="TRX_family"/>
    <property type="match status" value="1"/>
</dbReference>
<evidence type="ECO:0000256" key="2">
    <source>
        <dbReference type="PIRNR" id="PIRNR000077"/>
    </source>
</evidence>
<dbReference type="STRING" id="71717.A0A4Y7T025"/>
<keyword evidence="4" id="KW-0676">Redox-active center</keyword>
<dbReference type="PANTHER" id="PTHR46115">
    <property type="entry name" value="THIOREDOXIN-LIKE PROTEIN 1"/>
    <property type="match status" value="1"/>
</dbReference>
<evidence type="ECO:0000259" key="5">
    <source>
        <dbReference type="PROSITE" id="PS51352"/>
    </source>
</evidence>
<dbReference type="GO" id="GO:0015035">
    <property type="term" value="F:protein-disulfide reductase activity"/>
    <property type="evidence" value="ECO:0007669"/>
    <property type="project" value="InterPro"/>
</dbReference>
<comment type="caution">
    <text evidence="6">The sequence shown here is derived from an EMBL/GenBank/DDBJ whole genome shotgun (WGS) entry which is preliminary data.</text>
</comment>
<feature type="active site" description="Nucleophile" evidence="3">
    <location>
        <position position="31"/>
    </location>
</feature>
<feature type="site" description="Deprotonates C-terminal active site Cys" evidence="3">
    <location>
        <position position="25"/>
    </location>
</feature>
<accession>A0A4Y7T025</accession>
<proteinExistence type="inferred from homology"/>
<organism evidence="6 7">
    <name type="scientific">Coprinellus micaceus</name>
    <name type="common">Glistening ink-cap mushroom</name>
    <name type="synonym">Coprinus micaceus</name>
    <dbReference type="NCBI Taxonomy" id="71717"/>
    <lineage>
        <taxon>Eukaryota</taxon>
        <taxon>Fungi</taxon>
        <taxon>Dikarya</taxon>
        <taxon>Basidiomycota</taxon>
        <taxon>Agaricomycotina</taxon>
        <taxon>Agaricomycetes</taxon>
        <taxon>Agaricomycetidae</taxon>
        <taxon>Agaricales</taxon>
        <taxon>Agaricineae</taxon>
        <taxon>Psathyrellaceae</taxon>
        <taxon>Coprinellus</taxon>
    </lineage>
</organism>
<dbReference type="PRINTS" id="PR00421">
    <property type="entry name" value="THIOREDOXIN"/>
</dbReference>
<comment type="similarity">
    <text evidence="2">Belongs to the thioredoxin family.</text>
</comment>
<dbReference type="InterPro" id="IPR013766">
    <property type="entry name" value="Thioredoxin_domain"/>
</dbReference>
<protein>
    <recommendedName>
        <fullName evidence="2">Thioredoxin</fullName>
    </recommendedName>
</protein>